<keyword evidence="2" id="KW-1185">Reference proteome</keyword>
<protein>
    <recommendedName>
        <fullName evidence="3">Peptidase C39-like domain-containing protein</fullName>
    </recommendedName>
</protein>
<sequence>MAVVAGALLDPGYRSGLSGSDAGQAWFSQEQLRVHATVNRVWPRALGTTPMGVARALTVHSRDRGVRYRWRLWRGRRDRLADVLDAVAMDWPVPMLIGRWIPRHWVLIVDATVDGLRCYEPASGQVRTVGVEAIRGAQLSALGYPWPFAFVVPSCATRAATL</sequence>
<accession>A0ABQ4V4W1</accession>
<reference evidence="1 2" key="1">
    <citation type="submission" date="2021-08" db="EMBL/GenBank/DDBJ databases">
        <title>Draft genome sequence of Mycolicibacterium sp. NGTWS1702 strain.</title>
        <authorList>
            <person name="Matsumoto M."/>
            <person name="Tang B.C.C."/>
            <person name="Machida Y."/>
            <person name="Matoyama H."/>
            <person name="Kishihara T."/>
            <person name="Sato S."/>
            <person name="Kondo I."/>
            <person name="Sano M."/>
            <person name="Kato G."/>
        </authorList>
    </citation>
    <scope>NUCLEOTIDE SEQUENCE [LARGE SCALE GENOMIC DNA]</scope>
    <source>
        <strain evidence="1 2">NGTWSNA01</strain>
    </source>
</reference>
<evidence type="ECO:0000313" key="1">
    <source>
        <dbReference type="EMBL" id="GJF09846.1"/>
    </source>
</evidence>
<name>A0ABQ4V4W1_9MYCO</name>
<gene>
    <name evidence="1" type="ORF">NGTWS1702_04690</name>
</gene>
<organism evidence="1 2">
    <name type="scientific">Mycolicibacterium cyprinidarum</name>
    <dbReference type="NCBI Taxonomy" id="2860311"/>
    <lineage>
        <taxon>Bacteria</taxon>
        <taxon>Bacillati</taxon>
        <taxon>Actinomycetota</taxon>
        <taxon>Actinomycetes</taxon>
        <taxon>Mycobacteriales</taxon>
        <taxon>Mycobacteriaceae</taxon>
        <taxon>Mycolicibacterium</taxon>
    </lineage>
</organism>
<evidence type="ECO:0000313" key="2">
    <source>
        <dbReference type="Proteomes" id="UP001060504"/>
    </source>
</evidence>
<comment type="caution">
    <text evidence="1">The sequence shown here is derived from an EMBL/GenBank/DDBJ whole genome shotgun (WGS) entry which is preliminary data.</text>
</comment>
<proteinExistence type="predicted"/>
<evidence type="ECO:0008006" key="3">
    <source>
        <dbReference type="Google" id="ProtNLM"/>
    </source>
</evidence>
<dbReference type="EMBL" id="BPRH01000525">
    <property type="protein sequence ID" value="GJF09846.1"/>
    <property type="molecule type" value="Genomic_DNA"/>
</dbReference>
<dbReference type="Proteomes" id="UP001060504">
    <property type="component" value="Unassembled WGS sequence"/>
</dbReference>